<protein>
    <recommendedName>
        <fullName evidence="3">S-adenosyl methyltransferase</fullName>
    </recommendedName>
</protein>
<dbReference type="InterPro" id="IPR029063">
    <property type="entry name" value="SAM-dependent_MTases_sf"/>
</dbReference>
<dbReference type="InterPro" id="IPR006764">
    <property type="entry name" value="SAM_dep_MeTrfase_SAV2177_type"/>
</dbReference>
<dbReference type="PIRSF" id="PIRSF017393">
    <property type="entry name" value="MTase_SAV2177"/>
    <property type="match status" value="1"/>
</dbReference>
<accession>A0A8J3FKG0</accession>
<proteinExistence type="predicted"/>
<name>A0A8J3FKG0_9ACTN</name>
<evidence type="ECO:0008006" key="3">
    <source>
        <dbReference type="Google" id="ProtNLM"/>
    </source>
</evidence>
<evidence type="ECO:0000313" key="1">
    <source>
        <dbReference type="EMBL" id="GGK39889.1"/>
    </source>
</evidence>
<gene>
    <name evidence="1" type="ORF">GCM10010124_35670</name>
</gene>
<organism evidence="1 2">
    <name type="scientific">Pilimelia terevasa</name>
    <dbReference type="NCBI Taxonomy" id="53372"/>
    <lineage>
        <taxon>Bacteria</taxon>
        <taxon>Bacillati</taxon>
        <taxon>Actinomycetota</taxon>
        <taxon>Actinomycetes</taxon>
        <taxon>Micromonosporales</taxon>
        <taxon>Micromonosporaceae</taxon>
        <taxon>Pilimelia</taxon>
    </lineage>
</organism>
<dbReference type="Proteomes" id="UP000662200">
    <property type="component" value="Unassembled WGS sequence"/>
</dbReference>
<dbReference type="EMBL" id="BMQC01000016">
    <property type="protein sequence ID" value="GGK39889.1"/>
    <property type="molecule type" value="Genomic_DNA"/>
</dbReference>
<reference evidence="1" key="2">
    <citation type="submission" date="2020-09" db="EMBL/GenBank/DDBJ databases">
        <authorList>
            <person name="Sun Q."/>
            <person name="Ohkuma M."/>
        </authorList>
    </citation>
    <scope>NUCLEOTIDE SEQUENCE</scope>
    <source>
        <strain evidence="1">JCM 3091</strain>
    </source>
</reference>
<dbReference type="RefSeq" id="WP_189115494.1">
    <property type="nucleotide sequence ID" value="NZ_BMQC01000016.1"/>
</dbReference>
<evidence type="ECO:0000313" key="2">
    <source>
        <dbReference type="Proteomes" id="UP000662200"/>
    </source>
</evidence>
<reference evidence="1" key="1">
    <citation type="journal article" date="2014" name="Int. J. Syst. Evol. Microbiol.">
        <title>Complete genome sequence of Corynebacterium casei LMG S-19264T (=DSM 44701T), isolated from a smear-ripened cheese.</title>
        <authorList>
            <consortium name="US DOE Joint Genome Institute (JGI-PGF)"/>
            <person name="Walter F."/>
            <person name="Albersmeier A."/>
            <person name="Kalinowski J."/>
            <person name="Ruckert C."/>
        </authorList>
    </citation>
    <scope>NUCLEOTIDE SEQUENCE</scope>
    <source>
        <strain evidence="1">JCM 3091</strain>
    </source>
</reference>
<keyword evidence="2" id="KW-1185">Reference proteome</keyword>
<dbReference type="SUPFAM" id="SSF53335">
    <property type="entry name" value="S-adenosyl-L-methionine-dependent methyltransferases"/>
    <property type="match status" value="1"/>
</dbReference>
<sequence length="268" mass="29157">MQTRQQDLETVDPQRPSASRVWDFWLGGSHHFASDRAASAEITRIVPDMPDVARANRAYLRRAVRMVVGAGIHQFLDLGSGIPTEGNVHEVARQVVPGARVVYVDIEPGAVTHSRAILGDDPAAAVVHADLTDAERVLGDEMVRGVLDLARPVCVLLVAAAHFVAHTEVLQRALDRYREAVAPGSYLVLSHASSEGYEDVADEAKRAYSRSTQPIILRSRAEVRELMAGWDLVEPGLTTAAQWRPDPADPVFPDRVAGVIITAVGRRA</sequence>
<comment type="caution">
    <text evidence="1">The sequence shown here is derived from an EMBL/GenBank/DDBJ whole genome shotgun (WGS) entry which is preliminary data.</text>
</comment>
<dbReference type="AlphaFoldDB" id="A0A8J3FKG0"/>
<dbReference type="Gene3D" id="3.40.50.150">
    <property type="entry name" value="Vaccinia Virus protein VP39"/>
    <property type="match status" value="1"/>
</dbReference>
<dbReference type="Pfam" id="PF04672">
    <property type="entry name" value="Methyltransf_19"/>
    <property type="match status" value="1"/>
</dbReference>